<accession>A0A1W2E9F0</accession>
<proteinExistence type="predicted"/>
<dbReference type="STRING" id="1121400.SAMN02746065_12636"/>
<dbReference type="Proteomes" id="UP000192418">
    <property type="component" value="Unassembled WGS sequence"/>
</dbReference>
<feature type="domain" description="GAF" evidence="1">
    <location>
        <begin position="24"/>
        <end position="169"/>
    </location>
</feature>
<dbReference type="OrthoDB" id="9765588at2"/>
<keyword evidence="3" id="KW-1185">Reference proteome</keyword>
<sequence length="183" mass="20463">MSSHDKIDLDIYRFILETVTSSSSLDVMSNQVIQLLIGSMKIKGATFFVLNALEGELEIVATQGLSVDYVNKGPILVDKSIQRPSNRETVIISDTHVSDQLQYPEKAKHEGIRSIVSLPINVKGKTIGALRLYHSEVWQITPLEKNLLESLALNLGMALKYFRLLTTVESMKDTLAEVHPVWL</sequence>
<dbReference type="Gene3D" id="3.30.450.40">
    <property type="match status" value="1"/>
</dbReference>
<name>A0A1W2E9F0_9BACT</name>
<dbReference type="SMART" id="SM00065">
    <property type="entry name" value="GAF"/>
    <property type="match status" value="1"/>
</dbReference>
<evidence type="ECO:0000259" key="1">
    <source>
        <dbReference type="SMART" id="SM00065"/>
    </source>
</evidence>
<dbReference type="SUPFAM" id="SSF55781">
    <property type="entry name" value="GAF domain-like"/>
    <property type="match status" value="1"/>
</dbReference>
<gene>
    <name evidence="2" type="ORF">SAMN02746065_12636</name>
</gene>
<evidence type="ECO:0000313" key="2">
    <source>
        <dbReference type="EMBL" id="SMD05916.1"/>
    </source>
</evidence>
<dbReference type="AlphaFoldDB" id="A0A1W2E9F0"/>
<dbReference type="InterPro" id="IPR003018">
    <property type="entry name" value="GAF"/>
</dbReference>
<dbReference type="RefSeq" id="WP_084071363.1">
    <property type="nucleotide sequence ID" value="NZ_FWXY01000026.1"/>
</dbReference>
<dbReference type="EMBL" id="FWXY01000026">
    <property type="protein sequence ID" value="SMD05916.1"/>
    <property type="molecule type" value="Genomic_DNA"/>
</dbReference>
<protein>
    <submittedName>
        <fullName evidence="2">GAF domain-containing protein</fullName>
    </submittedName>
</protein>
<evidence type="ECO:0000313" key="3">
    <source>
        <dbReference type="Proteomes" id="UP000192418"/>
    </source>
</evidence>
<dbReference type="Pfam" id="PF01590">
    <property type="entry name" value="GAF"/>
    <property type="match status" value="1"/>
</dbReference>
<dbReference type="InterPro" id="IPR029016">
    <property type="entry name" value="GAF-like_dom_sf"/>
</dbReference>
<organism evidence="2 3">
    <name type="scientific">Desulfocicer vacuolatum DSM 3385</name>
    <dbReference type="NCBI Taxonomy" id="1121400"/>
    <lineage>
        <taxon>Bacteria</taxon>
        <taxon>Pseudomonadati</taxon>
        <taxon>Thermodesulfobacteriota</taxon>
        <taxon>Desulfobacteria</taxon>
        <taxon>Desulfobacterales</taxon>
        <taxon>Desulfobacteraceae</taxon>
        <taxon>Desulfocicer</taxon>
    </lineage>
</organism>
<reference evidence="2 3" key="1">
    <citation type="submission" date="2017-04" db="EMBL/GenBank/DDBJ databases">
        <authorList>
            <person name="Afonso C.L."/>
            <person name="Miller P.J."/>
            <person name="Scott M.A."/>
            <person name="Spackman E."/>
            <person name="Goraichik I."/>
            <person name="Dimitrov K.M."/>
            <person name="Suarez D.L."/>
            <person name="Swayne D.E."/>
        </authorList>
    </citation>
    <scope>NUCLEOTIDE SEQUENCE [LARGE SCALE GENOMIC DNA]</scope>
    <source>
        <strain evidence="2 3">DSM 3385</strain>
    </source>
</reference>